<protein>
    <submittedName>
        <fullName evidence="1">Uncharacterized protein</fullName>
    </submittedName>
</protein>
<evidence type="ECO:0000313" key="1">
    <source>
        <dbReference type="EMBL" id="UJO15909.1"/>
    </source>
</evidence>
<reference evidence="1" key="2">
    <citation type="journal article" date="2022" name="Microb. Genom.">
        <title>A chromosome-scale genome assembly of the tomato pathogen Cladosporium fulvum reveals a compartmentalized genome architecture and the presence of a dispensable chromosome.</title>
        <authorList>
            <person name="Zaccaron A.Z."/>
            <person name="Chen L.H."/>
            <person name="Samaras A."/>
            <person name="Stergiopoulos I."/>
        </authorList>
    </citation>
    <scope>NUCLEOTIDE SEQUENCE</scope>
    <source>
        <strain evidence="1">Race5_Kim</strain>
    </source>
</reference>
<proteinExistence type="predicted"/>
<dbReference type="EMBL" id="CP090166">
    <property type="protein sequence ID" value="UJO15909.1"/>
    <property type="molecule type" value="Genomic_DNA"/>
</dbReference>
<dbReference type="Proteomes" id="UP000756132">
    <property type="component" value="Chromosome 4"/>
</dbReference>
<gene>
    <name evidence="1" type="ORF">CLAFUR5_04904</name>
</gene>
<keyword evidence="2" id="KW-1185">Reference proteome</keyword>
<organism evidence="1 2">
    <name type="scientific">Passalora fulva</name>
    <name type="common">Tomato leaf mold</name>
    <name type="synonym">Cladosporium fulvum</name>
    <dbReference type="NCBI Taxonomy" id="5499"/>
    <lineage>
        <taxon>Eukaryota</taxon>
        <taxon>Fungi</taxon>
        <taxon>Dikarya</taxon>
        <taxon>Ascomycota</taxon>
        <taxon>Pezizomycotina</taxon>
        <taxon>Dothideomycetes</taxon>
        <taxon>Dothideomycetidae</taxon>
        <taxon>Mycosphaerellales</taxon>
        <taxon>Mycosphaerellaceae</taxon>
        <taxon>Fulvia</taxon>
    </lineage>
</organism>
<evidence type="ECO:0000313" key="2">
    <source>
        <dbReference type="Proteomes" id="UP000756132"/>
    </source>
</evidence>
<dbReference type="RefSeq" id="XP_047760275.1">
    <property type="nucleotide sequence ID" value="XM_047904052.1"/>
</dbReference>
<name>A0A9Q8LET2_PASFU</name>
<reference evidence="1" key="1">
    <citation type="submission" date="2021-12" db="EMBL/GenBank/DDBJ databases">
        <authorList>
            <person name="Zaccaron A."/>
            <person name="Stergiopoulos I."/>
        </authorList>
    </citation>
    <scope>NUCLEOTIDE SEQUENCE</scope>
    <source>
        <strain evidence="1">Race5_Kim</strain>
    </source>
</reference>
<sequence length="283" mass="32279">MVTDDSQGNKWPDFLLSCKQVHGEATLLYYGHTLFEVPDMVSLRYWMGILRADRVLEAHMPKQIHLRLRFDNRQAKRLGPLGTGESTKVLLEEMMQKLEKDGTLKDASVIRVKTVRTQGMQDAWSPVQDLSTHGSASGASQYHLLYQFVFDGVEIVAIGLKKAPASATAILLTCKRTFTEALQLFYAATIFQANDVGDLKRWLVSVGSLRTILVKEVHFERNYLLFYVGVGDEFKKIMEEFRKELNEEEGILLREDVVKVRTRESGPRYLVAAELEDDDYLLD</sequence>
<dbReference type="AlphaFoldDB" id="A0A9Q8LET2"/>
<dbReference type="KEGG" id="ffu:CLAFUR5_04904"/>
<accession>A0A9Q8LET2</accession>
<dbReference type="GeneID" id="71984782"/>